<accession>A0A5E7P3W2</accession>
<evidence type="ECO:0000259" key="1">
    <source>
        <dbReference type="Pfam" id="PF21217"/>
    </source>
</evidence>
<evidence type="ECO:0000313" key="2">
    <source>
        <dbReference type="EMBL" id="VVP44384.1"/>
    </source>
</evidence>
<proteinExistence type="predicted"/>
<dbReference type="AlphaFoldDB" id="A0A5E7P3W2"/>
<feature type="domain" description="Stability determinant" evidence="1">
    <location>
        <begin position="16"/>
        <end position="47"/>
    </location>
</feature>
<dbReference type="EMBL" id="CABVIH010000029">
    <property type="protein sequence ID" value="VVP44384.1"/>
    <property type="molecule type" value="Genomic_DNA"/>
</dbReference>
<dbReference type="OrthoDB" id="3174560at2"/>
<evidence type="ECO:0000313" key="3">
    <source>
        <dbReference type="Proteomes" id="UP000375525"/>
    </source>
</evidence>
<organism evidence="2 3">
    <name type="scientific">Pseudomonas fluorescens</name>
    <dbReference type="NCBI Taxonomy" id="294"/>
    <lineage>
        <taxon>Bacteria</taxon>
        <taxon>Pseudomonadati</taxon>
        <taxon>Pseudomonadota</taxon>
        <taxon>Gammaproteobacteria</taxon>
        <taxon>Pseudomonadales</taxon>
        <taxon>Pseudomonadaceae</taxon>
        <taxon>Pseudomonas</taxon>
    </lineage>
</organism>
<dbReference type="RefSeq" id="WP_150781900.1">
    <property type="nucleotide sequence ID" value="NZ_CABVIH010000029.1"/>
</dbReference>
<dbReference type="Pfam" id="PF21217">
    <property type="entry name" value="PaaA2"/>
    <property type="match status" value="1"/>
</dbReference>
<sequence>MSAQLSPIVSEFETEEQAASHDRCFRAKVQEAMNSTKPRLPHDEAMAKVQTVLAERRKARANNSLG</sequence>
<dbReference type="Proteomes" id="UP000375525">
    <property type="component" value="Unassembled WGS sequence"/>
</dbReference>
<name>A0A5E7P3W2_PSEFL</name>
<dbReference type="InterPro" id="IPR048851">
    <property type="entry name" value="PaaA2_dom"/>
</dbReference>
<dbReference type="Gene3D" id="6.20.450.20">
    <property type="match status" value="1"/>
</dbReference>
<reference evidence="2 3" key="1">
    <citation type="submission" date="2019-09" db="EMBL/GenBank/DDBJ databases">
        <authorList>
            <person name="Chandra G."/>
            <person name="Truman W A."/>
        </authorList>
    </citation>
    <scope>NUCLEOTIDE SEQUENCE [LARGE SCALE GENOMIC DNA]</scope>
    <source>
        <strain evidence="2">PS880</strain>
    </source>
</reference>
<protein>
    <recommendedName>
        <fullName evidence="1">Stability determinant domain-containing protein</fullName>
    </recommendedName>
</protein>
<gene>
    <name evidence="2" type="ORF">PS880_05016</name>
</gene>